<comment type="caution">
    <text evidence="2">The sequence shown here is derived from an EMBL/GenBank/DDBJ whole genome shotgun (WGS) entry which is preliminary data.</text>
</comment>
<name>A0AAW0BF58_9AGAR</name>
<dbReference type="Proteomes" id="UP001362999">
    <property type="component" value="Unassembled WGS sequence"/>
</dbReference>
<evidence type="ECO:0000313" key="2">
    <source>
        <dbReference type="EMBL" id="KAK7024916.1"/>
    </source>
</evidence>
<feature type="compositionally biased region" description="Polar residues" evidence="1">
    <location>
        <begin position="160"/>
        <end position="170"/>
    </location>
</feature>
<feature type="region of interest" description="Disordered" evidence="1">
    <location>
        <begin position="131"/>
        <end position="170"/>
    </location>
</feature>
<accession>A0AAW0BF58</accession>
<evidence type="ECO:0000313" key="3">
    <source>
        <dbReference type="Proteomes" id="UP001362999"/>
    </source>
</evidence>
<proteinExistence type="predicted"/>
<sequence length="365" mass="38995">MVCFPVTFRALPNDPFGIAADDLRDSDMLRRAHPASISMFLDKMAAESPAIKCVDLLLPHFCHKAEIFQPTDSVTEGIALVIFKSAVAQLMHAQVHLLAFFANSKEAPGRPPVWLLLSDIIAASPKINANQPMEESDNELSTVHHTKADSPRARSGLATPPNNSCGIGSSTNETSVNYKAPLRRGDNVVRELLITISSTSPTNAALSTLCGPTALFKACACDGSQVDENQADVWGYADTFDVFRFCIVRVVRLTAASVLLLTFLSSKIRLMRTASSTAFADEVTGSGTSRPSPLCVSLTFLSPPLAKSVAGPPLANPVPAPYANARERAGNTAIGHGAALEHACYVSPAAQHETCLPSRQLETRQ</sequence>
<organism evidence="2 3">
    <name type="scientific">Favolaschia claudopus</name>
    <dbReference type="NCBI Taxonomy" id="2862362"/>
    <lineage>
        <taxon>Eukaryota</taxon>
        <taxon>Fungi</taxon>
        <taxon>Dikarya</taxon>
        <taxon>Basidiomycota</taxon>
        <taxon>Agaricomycotina</taxon>
        <taxon>Agaricomycetes</taxon>
        <taxon>Agaricomycetidae</taxon>
        <taxon>Agaricales</taxon>
        <taxon>Marasmiineae</taxon>
        <taxon>Mycenaceae</taxon>
        <taxon>Favolaschia</taxon>
    </lineage>
</organism>
<gene>
    <name evidence="2" type="ORF">R3P38DRAFT_3532917</name>
</gene>
<dbReference type="AlphaFoldDB" id="A0AAW0BF58"/>
<evidence type="ECO:0000256" key="1">
    <source>
        <dbReference type="SAM" id="MobiDB-lite"/>
    </source>
</evidence>
<keyword evidence="3" id="KW-1185">Reference proteome</keyword>
<feature type="compositionally biased region" description="Polar residues" evidence="1">
    <location>
        <begin position="131"/>
        <end position="143"/>
    </location>
</feature>
<dbReference type="EMBL" id="JAWWNJ010000034">
    <property type="protein sequence ID" value="KAK7024916.1"/>
    <property type="molecule type" value="Genomic_DNA"/>
</dbReference>
<reference evidence="2 3" key="1">
    <citation type="journal article" date="2024" name="J Genomics">
        <title>Draft genome sequencing and assembly of Favolaschia claudopus CIRM-BRFM 2984 isolated from oak limbs.</title>
        <authorList>
            <person name="Navarro D."/>
            <person name="Drula E."/>
            <person name="Chaduli D."/>
            <person name="Cazenave R."/>
            <person name="Ahrendt S."/>
            <person name="Wang J."/>
            <person name="Lipzen A."/>
            <person name="Daum C."/>
            <person name="Barry K."/>
            <person name="Grigoriev I.V."/>
            <person name="Favel A."/>
            <person name="Rosso M.N."/>
            <person name="Martin F."/>
        </authorList>
    </citation>
    <scope>NUCLEOTIDE SEQUENCE [LARGE SCALE GENOMIC DNA]</scope>
    <source>
        <strain evidence="2 3">CIRM-BRFM 2984</strain>
    </source>
</reference>
<protein>
    <submittedName>
        <fullName evidence="2">Uncharacterized protein</fullName>
    </submittedName>
</protein>